<name>A0A2D0TCJ8_NAEFO</name>
<keyword evidence="5" id="KW-0256">Endoplasmic reticulum</keyword>
<evidence type="ECO:0000256" key="5">
    <source>
        <dbReference type="ARBA" id="ARBA00022824"/>
    </source>
</evidence>
<dbReference type="FunFam" id="3.30.1380.20:FF:000001">
    <property type="entry name" value="Trafficking protein particle complex subunit BET3"/>
    <property type="match status" value="1"/>
</dbReference>
<evidence type="ECO:0000313" key="11">
    <source>
        <dbReference type="Proteomes" id="UP000444721"/>
    </source>
</evidence>
<dbReference type="SMR" id="A0A2D0TCJ8"/>
<dbReference type="GO" id="GO:0048193">
    <property type="term" value="P:Golgi vesicle transport"/>
    <property type="evidence" value="ECO:0007669"/>
    <property type="project" value="InterPro"/>
</dbReference>
<accession>A0A2D0TCJ8</accession>
<dbReference type="GO" id="GO:0016236">
    <property type="term" value="P:macroautophagy"/>
    <property type="evidence" value="ECO:0007669"/>
    <property type="project" value="UniProtKB-ARBA"/>
</dbReference>
<evidence type="ECO:0000256" key="6">
    <source>
        <dbReference type="ARBA" id="ARBA00022892"/>
    </source>
</evidence>
<dbReference type="PANTHER" id="PTHR13048">
    <property type="entry name" value="TRAFFICKING PROTEIN PARTICLE COMPLEX SUBUNIT 3"/>
    <property type="match status" value="1"/>
</dbReference>
<dbReference type="SUPFAM" id="SSF111126">
    <property type="entry name" value="Ligand-binding domain in the NO signalling and Golgi transport"/>
    <property type="match status" value="1"/>
</dbReference>
<dbReference type="GO" id="GO:0005783">
    <property type="term" value="C:endoplasmic reticulum"/>
    <property type="evidence" value="ECO:0007669"/>
    <property type="project" value="UniProtKB-SubCell"/>
</dbReference>
<evidence type="ECO:0000256" key="3">
    <source>
        <dbReference type="ARBA" id="ARBA00006218"/>
    </source>
</evidence>
<dbReference type="InterPro" id="IPR024096">
    <property type="entry name" value="NO_sig/Golgi_transp_ligand-bd"/>
</dbReference>
<evidence type="ECO:0000256" key="8">
    <source>
        <dbReference type="PIRNR" id="PIRNR018293"/>
    </source>
</evidence>
<dbReference type="InterPro" id="IPR016721">
    <property type="entry name" value="Bet3"/>
</dbReference>
<dbReference type="VEuPathDB" id="AmoebaDB:NfTy_084310"/>
<dbReference type="CDD" id="cd14942">
    <property type="entry name" value="TRAPPC3_bet3"/>
    <property type="match status" value="1"/>
</dbReference>
<dbReference type="VEuPathDB" id="AmoebaDB:FDP41_004325"/>
<keyword evidence="7 8" id="KW-0333">Golgi apparatus</keyword>
<reference evidence="10 12" key="1">
    <citation type="submission" date="2017-08" db="PDB data bank">
        <title>Crystal structure of a trafficking protein particle complex subunit 3 from Naegleria fowleri covalently bound to palmitic acid.</title>
        <authorList>
            <person name="Edwards T.E."/>
            <person name="Abendroth J."/>
            <person name="Lorimer D.D."/>
        </authorList>
    </citation>
    <scope>X-RAY CRYSTALLOGRAPHY (2.40 ANGSTROMS)</scope>
    <source>
        <strain evidence="10">ATCC 30863</strain>
    </source>
</reference>
<evidence type="ECO:0000256" key="7">
    <source>
        <dbReference type="ARBA" id="ARBA00023034"/>
    </source>
</evidence>
<evidence type="ECO:0000256" key="4">
    <source>
        <dbReference type="ARBA" id="ARBA00022448"/>
    </source>
</evidence>
<gene>
    <name evidence="9" type="ORF">FDP41_004325</name>
    <name evidence="10" type="ORF">NF0066220</name>
</gene>
<evidence type="ECO:0000256" key="2">
    <source>
        <dbReference type="ARBA" id="ARBA00004240"/>
    </source>
</evidence>
<dbReference type="Gene3D" id="3.30.1380.20">
    <property type="entry name" value="Trafficking protein particle complex subunit 3"/>
    <property type="match status" value="1"/>
</dbReference>
<comment type="subcellular location">
    <subcellularLocation>
        <location evidence="2">Endoplasmic reticulum</location>
    </subcellularLocation>
    <subcellularLocation>
        <location evidence="1 8">Golgi apparatus</location>
        <location evidence="1 8">cis-Golgi network</location>
    </subcellularLocation>
</comment>
<evidence type="ECO:0000313" key="9">
    <source>
        <dbReference type="EMBL" id="KAF0976426.1"/>
    </source>
</evidence>
<reference evidence="9 11" key="2">
    <citation type="journal article" date="2019" name="Sci. Rep.">
        <title>Nanopore sequencing improves the draft genome of the human pathogenic amoeba Naegleria fowleri.</title>
        <authorList>
            <person name="Liechti N."/>
            <person name="Schurch N."/>
            <person name="Bruggmann R."/>
            <person name="Wittwer M."/>
        </authorList>
    </citation>
    <scope>NUCLEOTIDE SEQUENCE [LARGE SCALE GENOMIC DNA]</scope>
    <source>
        <strain evidence="9 11">ATCC 30894</strain>
    </source>
</reference>
<proteinExistence type="evidence at protein level"/>
<evidence type="ECO:0007829" key="12">
    <source>
        <dbReference type="PDB" id="6AQ3"/>
    </source>
</evidence>
<dbReference type="OMA" id="MVQMQVQ"/>
<dbReference type="OrthoDB" id="10262857at2759"/>
<dbReference type="PDB" id="6AQ3">
    <property type="method" value="X-ray"/>
    <property type="resolution" value="2.40 A"/>
    <property type="chains" value="A/B/C/D/E/F=1-187"/>
</dbReference>
<keyword evidence="4 8" id="KW-0813">Transport</keyword>
<dbReference type="InterPro" id="IPR007194">
    <property type="entry name" value="TRAPP_component"/>
</dbReference>
<dbReference type="GO" id="GO:0030008">
    <property type="term" value="C:TRAPP complex"/>
    <property type="evidence" value="ECO:0007669"/>
    <property type="project" value="InterPro"/>
</dbReference>
<dbReference type="EMBL" id="VFQX01000037">
    <property type="protein sequence ID" value="KAF0976426.1"/>
    <property type="molecule type" value="Genomic_DNA"/>
</dbReference>
<dbReference type="RefSeq" id="XP_044561139.1">
    <property type="nucleotide sequence ID" value="XM_044707727.1"/>
</dbReference>
<keyword evidence="10 12" id="KW-0002">3D-structure</keyword>
<dbReference type="GeneID" id="68111543"/>
<dbReference type="VEuPathDB" id="AmoebaDB:NF0066220"/>
<dbReference type="AlphaFoldDB" id="A0A2D0TCJ8"/>
<dbReference type="Proteomes" id="UP000444721">
    <property type="component" value="Unassembled WGS sequence"/>
</dbReference>
<evidence type="ECO:0000313" key="10">
    <source>
        <dbReference type="PDB" id="6AQ3"/>
    </source>
</evidence>
<comment type="function">
    <text evidence="8">May play a role in vesicular transport from endoplasmic reticulum to Golgi.</text>
</comment>
<keyword evidence="11" id="KW-1185">Reference proteome</keyword>
<dbReference type="GO" id="GO:0005794">
    <property type="term" value="C:Golgi apparatus"/>
    <property type="evidence" value="ECO:0007669"/>
    <property type="project" value="UniProtKB-SubCell"/>
</dbReference>
<organism evidence="10">
    <name type="scientific">Naegleria fowleri</name>
    <name type="common">Brain eating amoeba</name>
    <dbReference type="NCBI Taxonomy" id="5763"/>
    <lineage>
        <taxon>Eukaryota</taxon>
        <taxon>Discoba</taxon>
        <taxon>Heterolobosea</taxon>
        <taxon>Tetramitia</taxon>
        <taxon>Eutetramitia</taxon>
        <taxon>Vahlkampfiidae</taxon>
        <taxon>Naegleria</taxon>
    </lineage>
</organism>
<dbReference type="Pfam" id="PF04051">
    <property type="entry name" value="TRAPP"/>
    <property type="match status" value="1"/>
</dbReference>
<sequence>MSKLAKIGETTFNKIEKINSELLAMTYGSLVTQMLKDYEDVAAINTQLEKMGYKMGMRLIDEFMSKSGLSSGACREFKDTAESIAKVAFKMFLGINANVTNWSKDQTEYSIVFDENPLNDFVELPEPIKQKRLYYSNIICGVIRGALEMVLMRVECEYKKCPLLGDDQSEIRVRLKEYLRETVPSED</sequence>
<comment type="similarity">
    <text evidence="3 8">Belongs to the TRAPP small subunits family. BET3 subfamily.</text>
</comment>
<comment type="subunit">
    <text evidence="8">Homodimer.</text>
</comment>
<dbReference type="PDBsum" id="6AQ3"/>
<evidence type="ECO:0000256" key="1">
    <source>
        <dbReference type="ARBA" id="ARBA00004222"/>
    </source>
</evidence>
<dbReference type="PIRSF" id="PIRSF018293">
    <property type="entry name" value="TRAPP_I_complex_Bet3"/>
    <property type="match status" value="1"/>
</dbReference>
<protein>
    <recommendedName>
        <fullName evidence="8">Trafficking protein particle complex subunit</fullName>
    </recommendedName>
</protein>
<keyword evidence="6 8" id="KW-0931">ER-Golgi transport</keyword>